<keyword evidence="3" id="KW-1185">Reference proteome</keyword>
<dbReference type="InterPro" id="IPR013424">
    <property type="entry name" value="Ice-binding_C"/>
</dbReference>
<gene>
    <name evidence="2" type="ORF">SMSP2_01389</name>
</gene>
<dbReference type="STRING" id="1851148.SMSP2_01389"/>
<evidence type="ECO:0000313" key="3">
    <source>
        <dbReference type="Proteomes" id="UP000188181"/>
    </source>
</evidence>
<dbReference type="KEGG" id="pbas:SMSP2_01389"/>
<name>A0A1Q2MEA0_9BACT</name>
<feature type="signal peptide" evidence="1">
    <location>
        <begin position="1"/>
        <end position="24"/>
    </location>
</feature>
<evidence type="ECO:0008006" key="4">
    <source>
        <dbReference type="Google" id="ProtNLM"/>
    </source>
</evidence>
<dbReference type="NCBIfam" id="TIGR02595">
    <property type="entry name" value="PEP_CTERM"/>
    <property type="match status" value="1"/>
</dbReference>
<dbReference type="InterPro" id="IPR013320">
    <property type="entry name" value="ConA-like_dom_sf"/>
</dbReference>
<accession>A0A1Q2MEA0</accession>
<keyword evidence="1" id="KW-0732">Signal</keyword>
<dbReference type="SUPFAM" id="SSF49899">
    <property type="entry name" value="Concanavalin A-like lectins/glucanases"/>
    <property type="match status" value="1"/>
</dbReference>
<dbReference type="Gene3D" id="2.60.120.200">
    <property type="match status" value="1"/>
</dbReference>
<dbReference type="RefSeq" id="WP_186804907.1">
    <property type="nucleotide sequence ID" value="NZ_CP019646.1"/>
</dbReference>
<evidence type="ECO:0000256" key="1">
    <source>
        <dbReference type="SAM" id="SignalP"/>
    </source>
</evidence>
<sequence precursor="true">MGKVTRKSLFALAVIVCAGTAVNAAVTAQWLLDEGGSGGGDTAYDSAGYGNNMVIETGSTAGQWLYENSQYGTGFSFNGTQRFEAVRSAGGFPFDFSGDFSISADIHTSSGGIIFATSAADSWAYNGKRFEILGGKVYFQSYGRGALSGTTNIQGALHNVMVTYDSSESLLSLYVDGELDASGTLTLYSDSYNAYLGGLESDGELLAPLSGILSNVQISDVVLPEPATVILFGFGALSLFKKRK</sequence>
<dbReference type="AlphaFoldDB" id="A0A1Q2MEA0"/>
<dbReference type="EMBL" id="CP019646">
    <property type="protein sequence ID" value="AQQ71025.1"/>
    <property type="molecule type" value="Genomic_DNA"/>
</dbReference>
<evidence type="ECO:0000313" key="2">
    <source>
        <dbReference type="EMBL" id="AQQ71025.1"/>
    </source>
</evidence>
<proteinExistence type="predicted"/>
<dbReference type="Pfam" id="PF13385">
    <property type="entry name" value="Laminin_G_3"/>
    <property type="match status" value="1"/>
</dbReference>
<reference evidence="3" key="1">
    <citation type="submission" date="2017-02" db="EMBL/GenBank/DDBJ databases">
        <title>Comparative genomics and description of representatives of a novel lineage of planctomycetes thriving in anoxic sediments.</title>
        <authorList>
            <person name="Spring S."/>
            <person name="Bunk B."/>
            <person name="Sproer C."/>
        </authorList>
    </citation>
    <scope>NUCLEOTIDE SEQUENCE [LARGE SCALE GENOMIC DNA]</scope>
    <source>
        <strain evidence="3">SM-Chi-D1</strain>
    </source>
</reference>
<protein>
    <recommendedName>
        <fullName evidence="4">PEP-CTERM protein-sorting domain-containing protein</fullName>
    </recommendedName>
</protein>
<feature type="chain" id="PRO_5012253293" description="PEP-CTERM protein-sorting domain-containing protein" evidence="1">
    <location>
        <begin position="25"/>
        <end position="244"/>
    </location>
</feature>
<dbReference type="Proteomes" id="UP000188181">
    <property type="component" value="Chromosome"/>
</dbReference>
<organism evidence="2 3">
    <name type="scientific">Limihaloglobus sulfuriphilus</name>
    <dbReference type="NCBI Taxonomy" id="1851148"/>
    <lineage>
        <taxon>Bacteria</taxon>
        <taxon>Pseudomonadati</taxon>
        <taxon>Planctomycetota</taxon>
        <taxon>Phycisphaerae</taxon>
        <taxon>Sedimentisphaerales</taxon>
        <taxon>Sedimentisphaeraceae</taxon>
        <taxon>Limihaloglobus</taxon>
    </lineage>
</organism>